<name>A0ABT9JFQ6_9RHOB</name>
<proteinExistence type="predicted"/>
<dbReference type="RefSeq" id="WP_305964320.1">
    <property type="nucleotide sequence ID" value="NZ_JAVAMQ010000017.1"/>
</dbReference>
<protein>
    <recommendedName>
        <fullName evidence="5">LytR/CpsA/Psr regulator C-terminal domain-containing protein</fullName>
    </recommendedName>
</protein>
<keyword evidence="2" id="KW-0732">Signal</keyword>
<evidence type="ECO:0000313" key="4">
    <source>
        <dbReference type="Proteomes" id="UP001224997"/>
    </source>
</evidence>
<reference evidence="3 4" key="1">
    <citation type="submission" date="2023-08" db="EMBL/GenBank/DDBJ databases">
        <authorList>
            <person name="Park J.-S."/>
        </authorList>
    </citation>
    <scope>NUCLEOTIDE SEQUENCE [LARGE SCALE GENOMIC DNA]</scope>
    <source>
        <strain evidence="3 4">2205BS29-5</strain>
    </source>
</reference>
<comment type="caution">
    <text evidence="3">The sequence shown here is derived from an EMBL/GenBank/DDBJ whole genome shotgun (WGS) entry which is preliminary data.</text>
</comment>
<organism evidence="3 4">
    <name type="scientific">Paracoccus spongiarum</name>
    <dbReference type="NCBI Taxonomy" id="3064387"/>
    <lineage>
        <taxon>Bacteria</taxon>
        <taxon>Pseudomonadati</taxon>
        <taxon>Pseudomonadota</taxon>
        <taxon>Alphaproteobacteria</taxon>
        <taxon>Rhodobacterales</taxon>
        <taxon>Paracoccaceae</taxon>
        <taxon>Paracoccus</taxon>
    </lineage>
</organism>
<evidence type="ECO:0000313" key="3">
    <source>
        <dbReference type="EMBL" id="MDP5308475.1"/>
    </source>
</evidence>
<feature type="region of interest" description="Disordered" evidence="1">
    <location>
        <begin position="51"/>
        <end position="87"/>
    </location>
</feature>
<evidence type="ECO:0000256" key="1">
    <source>
        <dbReference type="SAM" id="MobiDB-lite"/>
    </source>
</evidence>
<sequence length="182" mass="19428">MTDDQLTGRRAGSPGLAAALIGAIACLACLPAAAQEVPTARQIWRHLPQMAGPPQEATIPQAKPAPRPAATAAAPAAARTTAPPADRDLSQARVVIHHPAQSGPKASRDLARRLRAAGAGEVEIREVGFAIGRRDIRYFHASDRALSRQLDRLIGLRRNAAVSDFTHFRPLPRNGTVEVWLP</sequence>
<dbReference type="Proteomes" id="UP001224997">
    <property type="component" value="Unassembled WGS sequence"/>
</dbReference>
<feature type="signal peptide" evidence="2">
    <location>
        <begin position="1"/>
        <end position="34"/>
    </location>
</feature>
<dbReference type="EMBL" id="JAVAMQ010000017">
    <property type="protein sequence ID" value="MDP5308475.1"/>
    <property type="molecule type" value="Genomic_DNA"/>
</dbReference>
<feature type="chain" id="PRO_5045487824" description="LytR/CpsA/Psr regulator C-terminal domain-containing protein" evidence="2">
    <location>
        <begin position="35"/>
        <end position="182"/>
    </location>
</feature>
<keyword evidence="4" id="KW-1185">Reference proteome</keyword>
<gene>
    <name evidence="3" type="ORF">Q5Y72_15435</name>
</gene>
<feature type="compositionally biased region" description="Low complexity" evidence="1">
    <location>
        <begin position="68"/>
        <end position="84"/>
    </location>
</feature>
<evidence type="ECO:0008006" key="5">
    <source>
        <dbReference type="Google" id="ProtNLM"/>
    </source>
</evidence>
<accession>A0ABT9JFQ6</accession>
<evidence type="ECO:0000256" key="2">
    <source>
        <dbReference type="SAM" id="SignalP"/>
    </source>
</evidence>